<dbReference type="PANTHER" id="PTHR43300">
    <property type="entry name" value="ACETYLTRANSFERASE"/>
    <property type="match status" value="1"/>
</dbReference>
<feature type="binding site" evidence="6">
    <location>
        <position position="150"/>
    </location>
    <ligand>
        <name>acetyl-CoA</name>
        <dbReference type="ChEBI" id="CHEBI:57288"/>
    </ligand>
</feature>
<dbReference type="KEGG" id="tbn:TBH_C0739"/>
<evidence type="ECO:0000259" key="7">
    <source>
        <dbReference type="Pfam" id="PF17836"/>
    </source>
</evidence>
<dbReference type="InterPro" id="IPR041561">
    <property type="entry name" value="PglD_N"/>
</dbReference>
<keyword evidence="9" id="KW-1185">Reference proteome</keyword>
<dbReference type="Gene3D" id="2.160.10.10">
    <property type="entry name" value="Hexapeptide repeat proteins"/>
    <property type="match status" value="1"/>
</dbReference>
<keyword evidence="3" id="KW-0677">Repeat</keyword>
<dbReference type="EMBL" id="AP012273">
    <property type="protein sequence ID" value="BAO43677.1"/>
    <property type="molecule type" value="Genomic_DNA"/>
</dbReference>
<evidence type="ECO:0000256" key="6">
    <source>
        <dbReference type="PIRSR" id="PIRSR620019-2"/>
    </source>
</evidence>
<dbReference type="RefSeq" id="WP_041065616.1">
    <property type="nucleotide sequence ID" value="NZ_AP012273.1"/>
</dbReference>
<dbReference type="SUPFAM" id="SSF51161">
    <property type="entry name" value="Trimeric LpxA-like enzymes"/>
    <property type="match status" value="1"/>
</dbReference>
<dbReference type="Pfam" id="PF17836">
    <property type="entry name" value="PglD_N"/>
    <property type="match status" value="1"/>
</dbReference>
<proteinExistence type="inferred from homology"/>
<organism evidence="8 9">
    <name type="scientific">Thiolapillus brandeum</name>
    <dbReference type="NCBI Taxonomy" id="1076588"/>
    <lineage>
        <taxon>Bacteria</taxon>
        <taxon>Pseudomonadati</taxon>
        <taxon>Pseudomonadota</taxon>
        <taxon>Gammaproteobacteria</taxon>
        <taxon>Chromatiales</taxon>
        <taxon>Sedimenticolaceae</taxon>
        <taxon>Thiolapillus</taxon>
    </lineage>
</organism>
<dbReference type="InterPro" id="IPR011004">
    <property type="entry name" value="Trimer_LpxA-like_sf"/>
</dbReference>
<dbReference type="GO" id="GO:0016746">
    <property type="term" value="F:acyltransferase activity"/>
    <property type="evidence" value="ECO:0007669"/>
    <property type="project" value="UniProtKB-KW"/>
</dbReference>
<comment type="similarity">
    <text evidence="1">Belongs to the transferase hexapeptide repeat family.</text>
</comment>
<evidence type="ECO:0000313" key="9">
    <source>
        <dbReference type="Proteomes" id="UP000031631"/>
    </source>
</evidence>
<dbReference type="CDD" id="cd03360">
    <property type="entry name" value="LbH_AT_putative"/>
    <property type="match status" value="1"/>
</dbReference>
<protein>
    <recommendedName>
        <fullName evidence="7">PglD N-terminal domain-containing protein</fullName>
    </recommendedName>
</protein>
<dbReference type="PANTHER" id="PTHR43300:SF7">
    <property type="entry name" value="UDP-N-ACETYLBACILLOSAMINE N-ACETYLTRANSFERASE"/>
    <property type="match status" value="1"/>
</dbReference>
<dbReference type="OrthoDB" id="9794407at2"/>
<feature type="site" description="Increases basicity of active site His" evidence="5">
    <location>
        <position position="142"/>
    </location>
</feature>
<keyword evidence="4" id="KW-0012">Acyltransferase</keyword>
<evidence type="ECO:0000256" key="4">
    <source>
        <dbReference type="ARBA" id="ARBA00023315"/>
    </source>
</evidence>
<evidence type="ECO:0000256" key="3">
    <source>
        <dbReference type="ARBA" id="ARBA00022737"/>
    </source>
</evidence>
<gene>
    <name evidence="8" type="ORF">TBH_C0739</name>
</gene>
<evidence type="ECO:0000256" key="2">
    <source>
        <dbReference type="ARBA" id="ARBA00022679"/>
    </source>
</evidence>
<feature type="active site" description="Proton acceptor" evidence="5">
    <location>
        <position position="141"/>
    </location>
</feature>
<dbReference type="InterPro" id="IPR050179">
    <property type="entry name" value="Trans_hexapeptide_repeat"/>
</dbReference>
<name>A0A7U6GHE9_9GAMM</name>
<dbReference type="InterPro" id="IPR001451">
    <property type="entry name" value="Hexapep"/>
</dbReference>
<sequence length="208" mass="21613">MSESGLILLGAGGHARACIDVIEQVPGFKLGGLVGEAGEVGRKVLDYPVLATDADLPVLRQQYECALVAVGQIHTAKLRRQLFSRAEAAGFHLPVIISPHAWVSRHASLAEGTIVMHGAIVNAGASIGRNCIINSHALVEHDAQVADHCHISTAAVLNGGVTVEQGCFVGSGSIVREGVRLGENSLVGMGAMIRHDLAAGDRVPGGRK</sequence>
<dbReference type="Proteomes" id="UP000031631">
    <property type="component" value="Chromosome"/>
</dbReference>
<accession>A0A7U6GHE9</accession>
<evidence type="ECO:0000256" key="5">
    <source>
        <dbReference type="PIRSR" id="PIRSR620019-1"/>
    </source>
</evidence>
<dbReference type="Pfam" id="PF14602">
    <property type="entry name" value="Hexapep_2"/>
    <property type="match status" value="1"/>
</dbReference>
<dbReference type="Gene3D" id="3.40.50.20">
    <property type="match status" value="1"/>
</dbReference>
<evidence type="ECO:0000313" key="8">
    <source>
        <dbReference type="EMBL" id="BAO43677.1"/>
    </source>
</evidence>
<dbReference type="AlphaFoldDB" id="A0A7U6GHE9"/>
<dbReference type="InterPro" id="IPR018357">
    <property type="entry name" value="Hexapep_transf_CS"/>
</dbReference>
<reference evidence="8 9" key="1">
    <citation type="journal article" date="2014" name="PLoS ONE">
        <title>Physiological and genomic features of a novel sulfur-oxidizing gammaproteobacterium belonging to a previously uncultivated symbiotic lineage isolated from a hydrothermal vent.</title>
        <authorList>
            <person name="Nunoura T."/>
            <person name="Takaki Y."/>
            <person name="Kazama H."/>
            <person name="Kakuta J."/>
            <person name="Shimamura S."/>
            <person name="Makita H."/>
            <person name="Hirai M."/>
            <person name="Miyazaki M."/>
            <person name="Takai K."/>
        </authorList>
    </citation>
    <scope>NUCLEOTIDE SEQUENCE [LARGE SCALE GENOMIC DNA]</scope>
    <source>
        <strain evidence="8 9">Hiromi1</strain>
    </source>
</reference>
<evidence type="ECO:0000256" key="1">
    <source>
        <dbReference type="ARBA" id="ARBA00007274"/>
    </source>
</evidence>
<dbReference type="PROSITE" id="PS00101">
    <property type="entry name" value="HEXAPEP_TRANSFERASES"/>
    <property type="match status" value="1"/>
</dbReference>
<feature type="domain" description="PglD N-terminal" evidence="7">
    <location>
        <begin position="6"/>
        <end position="84"/>
    </location>
</feature>
<dbReference type="NCBIfam" id="TIGR03570">
    <property type="entry name" value="NeuD_NnaD"/>
    <property type="match status" value="1"/>
</dbReference>
<feature type="binding site" evidence="6">
    <location>
        <position position="71"/>
    </location>
    <ligand>
        <name>substrate</name>
    </ligand>
</feature>
<dbReference type="InterPro" id="IPR020019">
    <property type="entry name" value="AcTrfase_PglD-like"/>
</dbReference>
<keyword evidence="2" id="KW-0808">Transferase</keyword>